<comment type="caution">
    <text evidence="2">The sequence shown here is derived from an EMBL/GenBank/DDBJ whole genome shotgun (WGS) entry which is preliminary data.</text>
</comment>
<feature type="non-terminal residue" evidence="2">
    <location>
        <position position="1"/>
    </location>
</feature>
<proteinExistence type="predicted"/>
<evidence type="ECO:0000313" key="2">
    <source>
        <dbReference type="EMBL" id="CAF4414844.1"/>
    </source>
</evidence>
<protein>
    <submittedName>
        <fullName evidence="2">Uncharacterized protein</fullName>
    </submittedName>
</protein>
<feature type="region of interest" description="Disordered" evidence="1">
    <location>
        <begin position="11"/>
        <end position="34"/>
    </location>
</feature>
<organism evidence="2 3">
    <name type="scientific">Rotaria magnacalcarata</name>
    <dbReference type="NCBI Taxonomy" id="392030"/>
    <lineage>
        <taxon>Eukaryota</taxon>
        <taxon>Metazoa</taxon>
        <taxon>Spiralia</taxon>
        <taxon>Gnathifera</taxon>
        <taxon>Rotifera</taxon>
        <taxon>Eurotatoria</taxon>
        <taxon>Bdelloidea</taxon>
        <taxon>Philodinida</taxon>
        <taxon>Philodinidae</taxon>
        <taxon>Rotaria</taxon>
    </lineage>
</organism>
<evidence type="ECO:0000256" key="1">
    <source>
        <dbReference type="SAM" id="MobiDB-lite"/>
    </source>
</evidence>
<feature type="non-terminal residue" evidence="2">
    <location>
        <position position="62"/>
    </location>
</feature>
<sequence>FNYLIIITKEDRKQSSIPSSSSSSSLTRAGSATTLKPQSTILSQLTANQTTTELQTLAVYDT</sequence>
<gene>
    <name evidence="2" type="ORF">BYL167_LOCUS32169</name>
</gene>
<feature type="compositionally biased region" description="Low complexity" evidence="1">
    <location>
        <begin position="15"/>
        <end position="25"/>
    </location>
</feature>
<dbReference type="EMBL" id="CAJOBH010058852">
    <property type="protein sequence ID" value="CAF4414844.1"/>
    <property type="molecule type" value="Genomic_DNA"/>
</dbReference>
<evidence type="ECO:0000313" key="3">
    <source>
        <dbReference type="Proteomes" id="UP000681967"/>
    </source>
</evidence>
<dbReference type="Proteomes" id="UP000681967">
    <property type="component" value="Unassembled WGS sequence"/>
</dbReference>
<dbReference type="AlphaFoldDB" id="A0A8S2WA54"/>
<reference evidence="2" key="1">
    <citation type="submission" date="2021-02" db="EMBL/GenBank/DDBJ databases">
        <authorList>
            <person name="Nowell W R."/>
        </authorList>
    </citation>
    <scope>NUCLEOTIDE SEQUENCE</scope>
</reference>
<accession>A0A8S2WA54</accession>
<name>A0A8S2WA54_9BILA</name>